<dbReference type="Proteomes" id="UP000268033">
    <property type="component" value="Unassembled WGS sequence"/>
</dbReference>
<evidence type="ECO:0008006" key="4">
    <source>
        <dbReference type="Google" id="ProtNLM"/>
    </source>
</evidence>
<proteinExistence type="predicted"/>
<protein>
    <recommendedName>
        <fullName evidence="4">AbrB family transcriptional regulator</fullName>
    </recommendedName>
</protein>
<dbReference type="STRING" id="584787.GCA_001247655_00502"/>
<feature type="transmembrane region" description="Helical" evidence="1">
    <location>
        <begin position="183"/>
        <end position="200"/>
    </location>
</feature>
<feature type="transmembrane region" description="Helical" evidence="1">
    <location>
        <begin position="264"/>
        <end position="286"/>
    </location>
</feature>
<dbReference type="PIRSF" id="PIRSF038991">
    <property type="entry name" value="Protein_AbrB"/>
    <property type="match status" value="1"/>
</dbReference>
<keyword evidence="1" id="KW-0472">Membrane</keyword>
<feature type="transmembrane region" description="Helical" evidence="1">
    <location>
        <begin position="212"/>
        <end position="229"/>
    </location>
</feature>
<feature type="transmembrane region" description="Helical" evidence="1">
    <location>
        <begin position="86"/>
        <end position="108"/>
    </location>
</feature>
<feature type="transmembrane region" description="Helical" evidence="1">
    <location>
        <begin position="235"/>
        <end position="252"/>
    </location>
</feature>
<comment type="caution">
    <text evidence="2">The sequence shown here is derived from an EMBL/GenBank/DDBJ whole genome shotgun (WGS) entry which is preliminary data.</text>
</comment>
<keyword evidence="1" id="KW-0812">Transmembrane</keyword>
<dbReference type="InterPro" id="IPR007820">
    <property type="entry name" value="AbrB_fam"/>
</dbReference>
<dbReference type="RefSeq" id="WP_123420881.1">
    <property type="nucleotide sequence ID" value="NZ_RJUL01000002.1"/>
</dbReference>
<dbReference type="GO" id="GO:0010468">
    <property type="term" value="P:regulation of gene expression"/>
    <property type="evidence" value="ECO:0007669"/>
    <property type="project" value="InterPro"/>
</dbReference>
<keyword evidence="1" id="KW-1133">Transmembrane helix</keyword>
<dbReference type="NCBIfam" id="TIGR03082">
    <property type="entry name" value="Gneg_AbrB_dup"/>
    <property type="match status" value="2"/>
</dbReference>
<reference evidence="2 3" key="1">
    <citation type="submission" date="2018-11" db="EMBL/GenBank/DDBJ databases">
        <title>Genomic Encyclopedia of Type Strains, Phase IV (KMG-IV): sequencing the most valuable type-strain genomes for metagenomic binning, comparative biology and taxonomic classification.</title>
        <authorList>
            <person name="Goeker M."/>
        </authorList>
    </citation>
    <scope>NUCLEOTIDE SEQUENCE [LARGE SCALE GENOMIC DNA]</scope>
    <source>
        <strain evidence="2 3">DSM 21945</strain>
    </source>
</reference>
<gene>
    <name evidence="2" type="ORF">EDC28_102480</name>
</gene>
<evidence type="ECO:0000313" key="3">
    <source>
        <dbReference type="Proteomes" id="UP000268033"/>
    </source>
</evidence>
<dbReference type="EMBL" id="RJUL01000002">
    <property type="protein sequence ID" value="ROQ30087.1"/>
    <property type="molecule type" value="Genomic_DNA"/>
</dbReference>
<dbReference type="PANTHER" id="PTHR38457:SF1">
    <property type="entry name" value="REGULATOR ABRB-RELATED"/>
    <property type="match status" value="1"/>
</dbReference>
<feature type="transmembrane region" description="Helical" evidence="1">
    <location>
        <begin position="150"/>
        <end position="168"/>
    </location>
</feature>
<dbReference type="InterPro" id="IPR017516">
    <property type="entry name" value="AbrB_dup"/>
</dbReference>
<feature type="transmembrane region" description="Helical" evidence="1">
    <location>
        <begin position="327"/>
        <end position="345"/>
    </location>
</feature>
<evidence type="ECO:0000256" key="1">
    <source>
        <dbReference type="SAM" id="Phobius"/>
    </source>
</evidence>
<organism evidence="2 3">
    <name type="scientific">Gallaecimonas pentaromativorans</name>
    <dbReference type="NCBI Taxonomy" id="584787"/>
    <lineage>
        <taxon>Bacteria</taxon>
        <taxon>Pseudomonadati</taxon>
        <taxon>Pseudomonadota</taxon>
        <taxon>Gammaproteobacteria</taxon>
        <taxon>Enterobacterales</taxon>
        <taxon>Gallaecimonadaceae</taxon>
        <taxon>Gallaecimonas</taxon>
    </lineage>
</organism>
<keyword evidence="3" id="KW-1185">Reference proteome</keyword>
<accession>A0A3N1PTH5</accession>
<dbReference type="GO" id="GO:0016020">
    <property type="term" value="C:membrane"/>
    <property type="evidence" value="ECO:0007669"/>
    <property type="project" value="InterPro"/>
</dbReference>
<dbReference type="PANTHER" id="PTHR38457">
    <property type="entry name" value="REGULATOR ABRB-RELATED"/>
    <property type="match status" value="1"/>
</dbReference>
<dbReference type="AlphaFoldDB" id="A0A3N1PTH5"/>
<sequence length="357" mass="37497">MFSALPKARSWALLLLLSAAFSLPLDLLHLPAALLLGPMLGGIVMGVRGHRLAIAKPVYSLAQSLIGLMVAAAISANLLHSLLSDAWLYLAIILGVLVVSSLLGWLLCKGPWLPGTTGLWGIYPGAASAMVVMAEGSANADVRLVALMQYLRVLMVAITASLVAHFATELPPGAATAAAASRALWPGLWVTLLLALGITFAGRRTGFPSGPLLLAMVIGAALHLGLGYQLVLPKWLLAMAYATLGWHVGLGFTSSTLKTARRALLPMILAIVFLMTLCAGIGYLLVRFLGVDPLTAYLATSPGGMDAIAIISAGTHVDISFVMAMQTLRFLLVLMFGPSLARFLAKRFEGKHQLSGG</sequence>
<evidence type="ECO:0000313" key="2">
    <source>
        <dbReference type="EMBL" id="ROQ30087.1"/>
    </source>
</evidence>
<name>A0A3N1PTH5_9GAMM</name>
<dbReference type="Pfam" id="PF05145">
    <property type="entry name" value="AbrB"/>
    <property type="match status" value="1"/>
</dbReference>
<feature type="transmembrane region" description="Helical" evidence="1">
    <location>
        <begin position="61"/>
        <end position="80"/>
    </location>
</feature>